<dbReference type="PANTHER" id="PTHR10655:SF17">
    <property type="entry name" value="LYSOPHOSPHOLIPASE-LIKE PROTEIN 1"/>
    <property type="match status" value="1"/>
</dbReference>
<proteinExistence type="inferred from homology"/>
<dbReference type="PANTHER" id="PTHR10655">
    <property type="entry name" value="LYSOPHOSPHOLIPASE-RELATED"/>
    <property type="match status" value="1"/>
</dbReference>
<comment type="similarity">
    <text evidence="1">Belongs to the AB hydrolase superfamily. AB hydrolase 2 family.</text>
</comment>
<accession>A0ABV7S5D5</accession>
<dbReference type="RefSeq" id="WP_379032328.1">
    <property type="nucleotide sequence ID" value="NZ_JBHRXE010000047.1"/>
</dbReference>
<dbReference type="SUPFAM" id="SSF53474">
    <property type="entry name" value="alpha/beta-Hydrolases"/>
    <property type="match status" value="1"/>
</dbReference>
<name>A0ABV7S5D5_9RHOB</name>
<keyword evidence="2 4" id="KW-0378">Hydrolase</keyword>
<dbReference type="InterPro" id="IPR029058">
    <property type="entry name" value="AB_hydrolase_fold"/>
</dbReference>
<comment type="caution">
    <text evidence="4">The sequence shown here is derived from an EMBL/GenBank/DDBJ whole genome shotgun (WGS) entry which is preliminary data.</text>
</comment>
<evidence type="ECO:0000313" key="5">
    <source>
        <dbReference type="Proteomes" id="UP001595596"/>
    </source>
</evidence>
<dbReference type="EMBL" id="JBHRXE010000047">
    <property type="protein sequence ID" value="MFC3570972.1"/>
    <property type="molecule type" value="Genomic_DNA"/>
</dbReference>
<dbReference type="InterPro" id="IPR003140">
    <property type="entry name" value="PLipase/COase/thioEstase"/>
</dbReference>
<dbReference type="InterPro" id="IPR050565">
    <property type="entry name" value="LYPA1-2/EST-like"/>
</dbReference>
<dbReference type="Gene3D" id="3.40.50.1820">
    <property type="entry name" value="alpha/beta hydrolase"/>
    <property type="match status" value="1"/>
</dbReference>
<keyword evidence="5" id="KW-1185">Reference proteome</keyword>
<dbReference type="Pfam" id="PF02230">
    <property type="entry name" value="Abhydrolase_2"/>
    <property type="match status" value="1"/>
</dbReference>
<feature type="domain" description="Phospholipase/carboxylesterase/thioesterase" evidence="3">
    <location>
        <begin position="12"/>
        <end position="212"/>
    </location>
</feature>
<protein>
    <submittedName>
        <fullName evidence="4">Alpha/beta hydrolase</fullName>
    </submittedName>
</protein>
<organism evidence="4 5">
    <name type="scientific">Paracoccus simplex</name>
    <dbReference type="NCBI Taxonomy" id="2086346"/>
    <lineage>
        <taxon>Bacteria</taxon>
        <taxon>Pseudomonadati</taxon>
        <taxon>Pseudomonadota</taxon>
        <taxon>Alphaproteobacteria</taxon>
        <taxon>Rhodobacterales</taxon>
        <taxon>Paracoccaceae</taxon>
        <taxon>Paracoccus</taxon>
    </lineage>
</organism>
<evidence type="ECO:0000256" key="1">
    <source>
        <dbReference type="ARBA" id="ARBA00006499"/>
    </source>
</evidence>
<reference evidence="5" key="1">
    <citation type="journal article" date="2019" name="Int. J. Syst. Evol. Microbiol.">
        <title>The Global Catalogue of Microorganisms (GCM) 10K type strain sequencing project: providing services to taxonomists for standard genome sequencing and annotation.</title>
        <authorList>
            <consortium name="The Broad Institute Genomics Platform"/>
            <consortium name="The Broad Institute Genome Sequencing Center for Infectious Disease"/>
            <person name="Wu L."/>
            <person name="Ma J."/>
        </authorList>
    </citation>
    <scope>NUCLEOTIDE SEQUENCE [LARGE SCALE GENOMIC DNA]</scope>
    <source>
        <strain evidence="5">VKM B-3226</strain>
    </source>
</reference>
<gene>
    <name evidence="4" type="ORF">ACFOMP_16045</name>
</gene>
<evidence type="ECO:0000256" key="2">
    <source>
        <dbReference type="ARBA" id="ARBA00022801"/>
    </source>
</evidence>
<evidence type="ECO:0000259" key="3">
    <source>
        <dbReference type="Pfam" id="PF02230"/>
    </source>
</evidence>
<evidence type="ECO:0000313" key="4">
    <source>
        <dbReference type="EMBL" id="MFC3570972.1"/>
    </source>
</evidence>
<dbReference type="Proteomes" id="UP001595596">
    <property type="component" value="Unassembled WGS sequence"/>
</dbReference>
<dbReference type="GO" id="GO:0016787">
    <property type="term" value="F:hydrolase activity"/>
    <property type="evidence" value="ECO:0007669"/>
    <property type="project" value="UniProtKB-KW"/>
</dbReference>
<sequence length="219" mass="23404">MLRELKSERKGPQKADSVVVFLHGYGADGADLLGLADPLAPHLPGTAFYAPDAPERCVNNPMGYQWFPIPWMDGSSEEQARSSAAQSFKDINAFLDKVLADEGLAPHRLALIGFSQGTMMALSVAPQREPEIAGVVGFSGRLLEPEKAGEVRTRPPILLLHGDQDPVVPFESMGIAGEALQKAGFTVYGHVMKGTAHGISPDGLSVALAFLEERFAAKP</sequence>